<proteinExistence type="predicted"/>
<dbReference type="InterPro" id="IPR000873">
    <property type="entry name" value="AMP-dep_synth/lig_dom"/>
</dbReference>
<dbReference type="InterPro" id="IPR042099">
    <property type="entry name" value="ANL_N_sf"/>
</dbReference>
<dbReference type="Pfam" id="PF00501">
    <property type="entry name" value="AMP-binding"/>
    <property type="match status" value="1"/>
</dbReference>
<feature type="domain" description="AMP-dependent synthetase/ligase" evidence="1">
    <location>
        <begin position="312"/>
        <end position="663"/>
    </location>
</feature>
<dbReference type="Pfam" id="PF00561">
    <property type="entry name" value="Abhydrolase_1"/>
    <property type="match status" value="1"/>
</dbReference>
<dbReference type="Gene3D" id="3.40.50.1820">
    <property type="entry name" value="alpha/beta hydrolase"/>
    <property type="match status" value="1"/>
</dbReference>
<dbReference type="InterPro" id="IPR029058">
    <property type="entry name" value="AB_hydrolase_fold"/>
</dbReference>
<dbReference type="PANTHER" id="PTHR43767:SF1">
    <property type="entry name" value="NONRIBOSOMAL PEPTIDE SYNTHASE PES1 (EUROFUNG)-RELATED"/>
    <property type="match status" value="1"/>
</dbReference>
<dbReference type="Gene3D" id="3.40.50.12780">
    <property type="entry name" value="N-terminal domain of ligase-like"/>
    <property type="match status" value="1"/>
</dbReference>
<dbReference type="AlphaFoldDB" id="A0A6J6CRF3"/>
<protein>
    <submittedName>
        <fullName evidence="3">Unannotated protein</fullName>
    </submittedName>
</protein>
<dbReference type="PRINTS" id="PR00111">
    <property type="entry name" value="ABHYDROLASE"/>
</dbReference>
<dbReference type="EMBL" id="CAEZTC010000020">
    <property type="protein sequence ID" value="CAB4552428.1"/>
    <property type="molecule type" value="Genomic_DNA"/>
</dbReference>
<sequence length="805" mass="86664">MVTDASQLPEIDSSWVRKYDVDRDGNAESFSVLEAGPAHPRGTIVCVHGNPTWSYMWRNFVRELGTQWRVIAIDQLGMGFSSRSVKLRTLATRIEDLNALIGAAKVDGPVTLIAHDWGGPVAIGWATQHSERVEQLVLFNTGTQIPTTGIPGLIQVSNTPVLRNAICTWTKAFITGAVVTTGGIPRSIRKAYYAPYTSSSRRRAIAQFVADIPTSDTHVTAPVLRELATRAQSLVVPTLLMWGVRDFVFHTGVLADVQETFPHAQTITLDTGHLSPEHPDAPRLVREWLSQPTGPTTGGQPRGSADLNDALHRRAKESPDAVAVFDAKEKITTTWRELETLILQCRGNLAENGVVAGDRVAILAPFTARTIAFIYACWAQGAIPVVADPGLGITNMRRALRESRPKYVVTIRATRIAARVLHLAHRAQRLDLTSMTQPGKQSPSDWNNIADTDVAAVLYTSGATGPAKGVVYTHGQLRSLAAAIQKQFSISDSDGIAAAYIPFALYGPAWGVAVGLPKINVVAPGKLSAEHLREALNGVNGTILFAAPAPLRNVIKDKAQFPTVRCVMSAGAPVSDVLLRDVAKSFPHAELFSPYGMTEMLIITDGIRGTASSRRGVPVGHPLPGTEVVVFPFGSVASDDLEPLSDGATGEIFVTGPWLSVGYDQHWARNRSARVHYAGREWHRTGDVGHVQDGLFVEGRIAHVIEVDGTQVTPVPIEQAVEEILPGVTAAAVGVTTHGQHTLVVVLCDGTSTGIADIATVNALRGVLPQISAVLYKKALPVDRRHNSKIDRIALSAWATEQLSK</sequence>
<dbReference type="InterPro" id="IPR000073">
    <property type="entry name" value="AB_hydrolase_1"/>
</dbReference>
<dbReference type="InterPro" id="IPR050237">
    <property type="entry name" value="ATP-dep_AMP-bd_enzyme"/>
</dbReference>
<evidence type="ECO:0000259" key="2">
    <source>
        <dbReference type="Pfam" id="PF00561"/>
    </source>
</evidence>
<accession>A0A6J6CRF3</accession>
<organism evidence="3">
    <name type="scientific">freshwater metagenome</name>
    <dbReference type="NCBI Taxonomy" id="449393"/>
    <lineage>
        <taxon>unclassified sequences</taxon>
        <taxon>metagenomes</taxon>
        <taxon>ecological metagenomes</taxon>
    </lineage>
</organism>
<dbReference type="SUPFAM" id="SSF56801">
    <property type="entry name" value="Acetyl-CoA synthetase-like"/>
    <property type="match status" value="1"/>
</dbReference>
<evidence type="ECO:0000313" key="3">
    <source>
        <dbReference type="EMBL" id="CAB4552428.1"/>
    </source>
</evidence>
<evidence type="ECO:0000259" key="1">
    <source>
        <dbReference type="Pfam" id="PF00501"/>
    </source>
</evidence>
<reference evidence="3" key="1">
    <citation type="submission" date="2020-05" db="EMBL/GenBank/DDBJ databases">
        <authorList>
            <person name="Chiriac C."/>
            <person name="Salcher M."/>
            <person name="Ghai R."/>
            <person name="Kavagutti S V."/>
        </authorList>
    </citation>
    <scope>NUCLEOTIDE SEQUENCE</scope>
</reference>
<dbReference type="PANTHER" id="PTHR43767">
    <property type="entry name" value="LONG-CHAIN-FATTY-ACID--COA LIGASE"/>
    <property type="match status" value="1"/>
</dbReference>
<feature type="domain" description="AB hydrolase-1" evidence="2">
    <location>
        <begin position="43"/>
        <end position="275"/>
    </location>
</feature>
<name>A0A6J6CRF3_9ZZZZ</name>
<dbReference type="SUPFAM" id="SSF53474">
    <property type="entry name" value="alpha/beta-Hydrolases"/>
    <property type="match status" value="1"/>
</dbReference>
<gene>
    <name evidence="3" type="ORF">UFOPK1572_00271</name>
</gene>